<dbReference type="GO" id="GO:0004803">
    <property type="term" value="F:transposase activity"/>
    <property type="evidence" value="ECO:0007669"/>
    <property type="project" value="InterPro"/>
</dbReference>
<organism evidence="3 4">
    <name type="scientific">Bradyrhizobium vignae</name>
    <dbReference type="NCBI Taxonomy" id="1549949"/>
    <lineage>
        <taxon>Bacteria</taxon>
        <taxon>Pseudomonadati</taxon>
        <taxon>Pseudomonadota</taxon>
        <taxon>Alphaproteobacteria</taxon>
        <taxon>Hyphomicrobiales</taxon>
        <taxon>Nitrobacteraceae</taxon>
        <taxon>Bradyrhizobium</taxon>
    </lineage>
</organism>
<protein>
    <recommendedName>
        <fullName evidence="2">Transposase IS116/IS110/IS902 C-terminal domain-containing protein</fullName>
    </recommendedName>
</protein>
<proteinExistence type="predicted"/>
<evidence type="ECO:0000313" key="3">
    <source>
        <dbReference type="EMBL" id="SPP98214.1"/>
    </source>
</evidence>
<dbReference type="KEGG" id="bvz:BRAD3257_7502"/>
<accession>A0A2U3Q9X5</accession>
<evidence type="ECO:0000259" key="2">
    <source>
        <dbReference type="Pfam" id="PF02371"/>
    </source>
</evidence>
<dbReference type="InterPro" id="IPR003346">
    <property type="entry name" value="Transposase_20"/>
</dbReference>
<feature type="compositionally biased region" description="Basic and acidic residues" evidence="1">
    <location>
        <begin position="90"/>
        <end position="100"/>
    </location>
</feature>
<dbReference type="Pfam" id="PF02371">
    <property type="entry name" value="Transposase_20"/>
    <property type="match status" value="1"/>
</dbReference>
<evidence type="ECO:0000313" key="4">
    <source>
        <dbReference type="Proteomes" id="UP000246085"/>
    </source>
</evidence>
<dbReference type="EMBL" id="LS398110">
    <property type="protein sequence ID" value="SPP98214.1"/>
    <property type="molecule type" value="Genomic_DNA"/>
</dbReference>
<evidence type="ECO:0000256" key="1">
    <source>
        <dbReference type="SAM" id="MobiDB-lite"/>
    </source>
</evidence>
<feature type="domain" description="Transposase IS116/IS110/IS902 C-terminal" evidence="2">
    <location>
        <begin position="2"/>
        <end position="53"/>
    </location>
</feature>
<name>A0A2U3Q9X5_9BRAD</name>
<dbReference type="AlphaFoldDB" id="A0A2U3Q9X5"/>
<gene>
    <name evidence="3" type="ORF">BRAD3257_7502</name>
</gene>
<sequence>MFRSGREFAAWLGLAPKQNSTGGKDWLGRITKQGDAYLRHLLVIGAGNVVRYPKARTAGRMRIIAAVRRDCGVQRRRFDCARNPHPNPGRKFDLDRPAAA</sequence>
<dbReference type="GO" id="GO:0003677">
    <property type="term" value="F:DNA binding"/>
    <property type="evidence" value="ECO:0007669"/>
    <property type="project" value="InterPro"/>
</dbReference>
<dbReference type="GO" id="GO:0006313">
    <property type="term" value="P:DNA transposition"/>
    <property type="evidence" value="ECO:0007669"/>
    <property type="project" value="InterPro"/>
</dbReference>
<reference evidence="3 4" key="1">
    <citation type="submission" date="2018-03" db="EMBL/GenBank/DDBJ databases">
        <authorList>
            <person name="Gully D."/>
        </authorList>
    </citation>
    <scope>NUCLEOTIDE SEQUENCE [LARGE SCALE GENOMIC DNA]</scope>
    <source>
        <strain evidence="3">ORS3257</strain>
    </source>
</reference>
<dbReference type="Proteomes" id="UP000246085">
    <property type="component" value="Chromosome BRAD3257"/>
</dbReference>
<feature type="region of interest" description="Disordered" evidence="1">
    <location>
        <begin position="79"/>
        <end position="100"/>
    </location>
</feature>